<evidence type="ECO:0000256" key="4">
    <source>
        <dbReference type="ARBA" id="ARBA00022605"/>
    </source>
</evidence>
<accession>A0ABU3GVA6</accession>
<dbReference type="EC" id="4.1.1.48" evidence="3"/>
<reference evidence="11" key="1">
    <citation type="submission" date="2023-07" db="EMBL/GenBank/DDBJ databases">
        <title>Functional and genomic diversity of the sorghum phyllosphere microbiome.</title>
        <authorList>
            <person name="Shade A."/>
        </authorList>
    </citation>
    <scope>NUCLEOTIDE SEQUENCE [LARGE SCALE GENOMIC DNA]</scope>
    <source>
        <strain evidence="11">SORGH_AS_0422</strain>
    </source>
</reference>
<sequence length="297" mass="33244">MTILDKIVEKKIKEVAAAKIITPYNHLEEREMFLREPLSFKKFLLDPERTGIIAEFKRKSPSKGIINDEVSVKDVTTAYAAAGASAISVLTDRHFFMGTKKDLLEARKFNDVPLLRKDFMIDEYQIVEAKTLGADIILLIAAILTPEQVKQFSALAKSIGLSVLLEVHNLEELQRSLCDNLDAIGVNNRNLADFTVSVETSFELAEHIPDGVMKISESAISNTHVIKQLKQAGFNALLNWRKLYAPAKPWFSHGRICSGVEGVDSTHNHKYVIARNEAISELCMFACSTQRLLRSSQ</sequence>
<dbReference type="RefSeq" id="WP_311950956.1">
    <property type="nucleotide sequence ID" value="NZ_JAVLVU010000001.1"/>
</dbReference>
<evidence type="ECO:0000313" key="11">
    <source>
        <dbReference type="Proteomes" id="UP001258315"/>
    </source>
</evidence>
<dbReference type="InterPro" id="IPR013798">
    <property type="entry name" value="Indole-3-glycerol_P_synth_dom"/>
</dbReference>
<comment type="pathway">
    <text evidence="2">Amino-acid biosynthesis; L-tryptophan biosynthesis; L-tryptophan from chorismate: step 4/5.</text>
</comment>
<dbReference type="PANTHER" id="PTHR22854">
    <property type="entry name" value="TRYPTOPHAN BIOSYNTHESIS PROTEIN"/>
    <property type="match status" value="1"/>
</dbReference>
<name>A0ABU3GVA6_9SPHI</name>
<proteinExistence type="predicted"/>
<dbReference type="PANTHER" id="PTHR22854:SF2">
    <property type="entry name" value="INDOLE-3-GLYCEROL-PHOSPHATE SYNTHASE"/>
    <property type="match status" value="1"/>
</dbReference>
<feature type="domain" description="Indole-3-glycerol phosphate synthase" evidence="9">
    <location>
        <begin position="4"/>
        <end position="238"/>
    </location>
</feature>
<keyword evidence="8 10" id="KW-0456">Lyase</keyword>
<protein>
    <recommendedName>
        <fullName evidence="3">indole-3-glycerol-phosphate synthase</fullName>
        <ecNumber evidence="3">4.1.1.48</ecNumber>
    </recommendedName>
</protein>
<evidence type="ECO:0000256" key="7">
    <source>
        <dbReference type="ARBA" id="ARBA00023141"/>
    </source>
</evidence>
<keyword evidence="6" id="KW-0822">Tryptophan biosynthesis</keyword>
<dbReference type="Proteomes" id="UP001258315">
    <property type="component" value="Unassembled WGS sequence"/>
</dbReference>
<dbReference type="PROSITE" id="PS00614">
    <property type="entry name" value="IGPS"/>
    <property type="match status" value="1"/>
</dbReference>
<dbReference type="Pfam" id="PF00218">
    <property type="entry name" value="IGPS"/>
    <property type="match status" value="1"/>
</dbReference>
<dbReference type="InterPro" id="IPR045186">
    <property type="entry name" value="Indole-3-glycerol_P_synth"/>
</dbReference>
<keyword evidence="11" id="KW-1185">Reference proteome</keyword>
<keyword evidence="7" id="KW-0057">Aromatic amino acid biosynthesis</keyword>
<gene>
    <name evidence="10" type="ORF">QE417_002783</name>
</gene>
<dbReference type="Gene3D" id="3.20.20.70">
    <property type="entry name" value="Aldolase class I"/>
    <property type="match status" value="1"/>
</dbReference>
<dbReference type="EMBL" id="JAVLVU010000001">
    <property type="protein sequence ID" value="MDT3403711.1"/>
    <property type="molecule type" value="Genomic_DNA"/>
</dbReference>
<evidence type="ECO:0000256" key="2">
    <source>
        <dbReference type="ARBA" id="ARBA00004696"/>
    </source>
</evidence>
<dbReference type="InterPro" id="IPR001468">
    <property type="entry name" value="Indole-3-GlycerolPSynthase_CS"/>
</dbReference>
<dbReference type="NCBIfam" id="NF001377">
    <property type="entry name" value="PRK00278.2-4"/>
    <property type="match status" value="1"/>
</dbReference>
<dbReference type="SUPFAM" id="SSF51366">
    <property type="entry name" value="Ribulose-phoshate binding barrel"/>
    <property type="match status" value="1"/>
</dbReference>
<evidence type="ECO:0000256" key="6">
    <source>
        <dbReference type="ARBA" id="ARBA00022822"/>
    </source>
</evidence>
<comment type="catalytic activity">
    <reaction evidence="1">
        <text>1-(2-carboxyphenylamino)-1-deoxy-D-ribulose 5-phosphate + H(+) = (1S,2R)-1-C-(indol-3-yl)glycerol 3-phosphate + CO2 + H2O</text>
        <dbReference type="Rhea" id="RHEA:23476"/>
        <dbReference type="ChEBI" id="CHEBI:15377"/>
        <dbReference type="ChEBI" id="CHEBI:15378"/>
        <dbReference type="ChEBI" id="CHEBI:16526"/>
        <dbReference type="ChEBI" id="CHEBI:58613"/>
        <dbReference type="ChEBI" id="CHEBI:58866"/>
        <dbReference type="EC" id="4.1.1.48"/>
    </reaction>
</comment>
<dbReference type="CDD" id="cd00331">
    <property type="entry name" value="IGPS"/>
    <property type="match status" value="1"/>
</dbReference>
<keyword evidence="4" id="KW-0028">Amino-acid biosynthesis</keyword>
<evidence type="ECO:0000256" key="3">
    <source>
        <dbReference type="ARBA" id="ARBA00012362"/>
    </source>
</evidence>
<dbReference type="InterPro" id="IPR011060">
    <property type="entry name" value="RibuloseP-bd_barrel"/>
</dbReference>
<evidence type="ECO:0000313" key="10">
    <source>
        <dbReference type="EMBL" id="MDT3403711.1"/>
    </source>
</evidence>
<evidence type="ECO:0000256" key="1">
    <source>
        <dbReference type="ARBA" id="ARBA00001633"/>
    </source>
</evidence>
<keyword evidence="5" id="KW-0210">Decarboxylase</keyword>
<dbReference type="InterPro" id="IPR013785">
    <property type="entry name" value="Aldolase_TIM"/>
</dbReference>
<evidence type="ECO:0000256" key="5">
    <source>
        <dbReference type="ARBA" id="ARBA00022793"/>
    </source>
</evidence>
<evidence type="ECO:0000259" key="9">
    <source>
        <dbReference type="Pfam" id="PF00218"/>
    </source>
</evidence>
<dbReference type="GO" id="GO:0004425">
    <property type="term" value="F:indole-3-glycerol-phosphate synthase activity"/>
    <property type="evidence" value="ECO:0007669"/>
    <property type="project" value="UniProtKB-EC"/>
</dbReference>
<comment type="caution">
    <text evidence="10">The sequence shown here is derived from an EMBL/GenBank/DDBJ whole genome shotgun (WGS) entry which is preliminary data.</text>
</comment>
<organism evidence="10 11">
    <name type="scientific">Mucilaginibacter terrae</name>
    <dbReference type="NCBI Taxonomy" id="1955052"/>
    <lineage>
        <taxon>Bacteria</taxon>
        <taxon>Pseudomonadati</taxon>
        <taxon>Bacteroidota</taxon>
        <taxon>Sphingobacteriia</taxon>
        <taxon>Sphingobacteriales</taxon>
        <taxon>Sphingobacteriaceae</taxon>
        <taxon>Mucilaginibacter</taxon>
    </lineage>
</organism>
<evidence type="ECO:0000256" key="8">
    <source>
        <dbReference type="ARBA" id="ARBA00023239"/>
    </source>
</evidence>